<dbReference type="InterPro" id="IPR013118">
    <property type="entry name" value="Mannitol_DH_C"/>
</dbReference>
<dbReference type="InterPro" id="IPR050988">
    <property type="entry name" value="Mannitol_DH/Oxidoreductase"/>
</dbReference>
<sequence>MTRLSETQGLPDDVRVPAYDRAALGEGIVHLGLGAFQKSHLAVYTDDALARSGGDWRIVGVSLRSDQAVRDLTPQNGLFTVIEAGVDGTQARVVGAVSRALAHAHGDAEAVRAVLADPATRIVTITVTEKGYGLDRARGGADPQHPAIAHDLVHPEAPVGVAGLLVQALAARRAAGVPPFTILSCDNLPGNGDLVRGLILDVAGRRDPALRDWIAGAVACPNAMVDRITPAPDAEVRAMAAAMTGRTDAGAILTERFRQWVIEDRFPEGRPDWEAGGALFVEDVAPYEHMKLRMLNGSHSMIAYAGVLTGHTHVRDVMADAALARLVRRHLAAAAATLAPLPGIDFAAYGDDLARRFANPHLAHRTAQIAMDGTEKMPQRIYAPARDARTGGQDLRPFAFATALWMRFALGRHDDGTTFDLNDPRSDEIAARLQGATTAPGILAALTGEGSFLPTDLADDTTFAGVVTDILADLLERGAAATIADEARAAG</sequence>
<dbReference type="Gene3D" id="1.10.1040.10">
    <property type="entry name" value="N-(1-d-carboxylethyl)-l-norvaline Dehydrogenase, domain 2"/>
    <property type="match status" value="1"/>
</dbReference>
<dbReference type="EMBL" id="RQXX01000002">
    <property type="protein sequence ID" value="RVV98295.1"/>
    <property type="molecule type" value="Genomic_DNA"/>
</dbReference>
<keyword evidence="5" id="KW-1185">Reference proteome</keyword>
<evidence type="ECO:0000259" key="2">
    <source>
        <dbReference type="Pfam" id="PF01232"/>
    </source>
</evidence>
<dbReference type="Pfam" id="PF08125">
    <property type="entry name" value="Mannitol_dh_C"/>
    <property type="match status" value="1"/>
</dbReference>
<comment type="caution">
    <text evidence="4">The sequence shown here is derived from an EMBL/GenBank/DDBJ whole genome shotgun (WGS) entry which is preliminary data.</text>
</comment>
<evidence type="ECO:0000313" key="4">
    <source>
        <dbReference type="EMBL" id="RVV98295.1"/>
    </source>
</evidence>
<reference evidence="4 5" key="1">
    <citation type="submission" date="2018-11" db="EMBL/GenBank/DDBJ databases">
        <title>Mesobaculum littorinae gen. nov., sp. nov., isolated from Littorina scabra that represents a novel genus of the order Rhodobacteraceae.</title>
        <authorList>
            <person name="Li F."/>
        </authorList>
    </citation>
    <scope>NUCLEOTIDE SEQUENCE [LARGE SCALE GENOMIC DNA]</scope>
    <source>
        <strain evidence="4 5">M0103</strain>
    </source>
</reference>
<feature type="domain" description="Mannitol dehydrogenase N-terminal" evidence="2">
    <location>
        <begin position="27"/>
        <end position="274"/>
    </location>
</feature>
<dbReference type="AlphaFoldDB" id="A0A438AI40"/>
<dbReference type="Proteomes" id="UP000285908">
    <property type="component" value="Unassembled WGS sequence"/>
</dbReference>
<dbReference type="InterPro" id="IPR000669">
    <property type="entry name" value="Mannitol_DH"/>
</dbReference>
<proteinExistence type="predicted"/>
<evidence type="ECO:0000313" key="5">
    <source>
        <dbReference type="Proteomes" id="UP000285908"/>
    </source>
</evidence>
<gene>
    <name evidence="4" type="ORF">EKE94_05025</name>
</gene>
<name>A0A438AI40_9RHOB</name>
<organism evidence="4 5">
    <name type="scientific">Mesobaculum littorinae</name>
    <dbReference type="NCBI Taxonomy" id="2486419"/>
    <lineage>
        <taxon>Bacteria</taxon>
        <taxon>Pseudomonadati</taxon>
        <taxon>Pseudomonadota</taxon>
        <taxon>Alphaproteobacteria</taxon>
        <taxon>Rhodobacterales</taxon>
        <taxon>Roseobacteraceae</taxon>
        <taxon>Mesobaculum</taxon>
    </lineage>
</organism>
<dbReference type="InterPro" id="IPR013328">
    <property type="entry name" value="6PGD_dom2"/>
</dbReference>
<dbReference type="InterPro" id="IPR013131">
    <property type="entry name" value="Mannitol_DH_N"/>
</dbReference>
<feature type="domain" description="Mannitol dehydrogenase C-terminal" evidence="3">
    <location>
        <begin position="283"/>
        <end position="468"/>
    </location>
</feature>
<dbReference type="Gene3D" id="3.40.50.720">
    <property type="entry name" value="NAD(P)-binding Rossmann-like Domain"/>
    <property type="match status" value="1"/>
</dbReference>
<evidence type="ECO:0000259" key="3">
    <source>
        <dbReference type="Pfam" id="PF08125"/>
    </source>
</evidence>
<dbReference type="PRINTS" id="PR00084">
    <property type="entry name" value="MTLDHDRGNASE"/>
</dbReference>
<protein>
    <submittedName>
        <fullName evidence="4">Mannitol dehydrogenase family protein</fullName>
    </submittedName>
</protein>
<dbReference type="SUPFAM" id="SSF48179">
    <property type="entry name" value="6-phosphogluconate dehydrogenase C-terminal domain-like"/>
    <property type="match status" value="1"/>
</dbReference>
<dbReference type="Pfam" id="PF01232">
    <property type="entry name" value="Mannitol_dh"/>
    <property type="match status" value="1"/>
</dbReference>
<evidence type="ECO:0000256" key="1">
    <source>
        <dbReference type="ARBA" id="ARBA00023002"/>
    </source>
</evidence>
<dbReference type="GO" id="GO:0016616">
    <property type="term" value="F:oxidoreductase activity, acting on the CH-OH group of donors, NAD or NADP as acceptor"/>
    <property type="evidence" value="ECO:0007669"/>
    <property type="project" value="TreeGrafter"/>
</dbReference>
<dbReference type="OrthoDB" id="271711at2"/>
<accession>A0A438AI40</accession>
<dbReference type="PANTHER" id="PTHR43362">
    <property type="entry name" value="MANNITOL DEHYDROGENASE DSF1-RELATED"/>
    <property type="match status" value="1"/>
</dbReference>
<dbReference type="InterPro" id="IPR008927">
    <property type="entry name" value="6-PGluconate_DH-like_C_sf"/>
</dbReference>
<dbReference type="RefSeq" id="WP_127905528.1">
    <property type="nucleotide sequence ID" value="NZ_RQXX01000002.1"/>
</dbReference>
<keyword evidence="1" id="KW-0560">Oxidoreductase</keyword>
<dbReference type="PANTHER" id="PTHR43362:SF1">
    <property type="entry name" value="MANNITOL DEHYDROGENASE 2-RELATED"/>
    <property type="match status" value="1"/>
</dbReference>
<dbReference type="SUPFAM" id="SSF51735">
    <property type="entry name" value="NAD(P)-binding Rossmann-fold domains"/>
    <property type="match status" value="1"/>
</dbReference>
<dbReference type="InterPro" id="IPR036291">
    <property type="entry name" value="NAD(P)-bd_dom_sf"/>
</dbReference>